<dbReference type="SUPFAM" id="SSF50465">
    <property type="entry name" value="EF-Tu/eEF-1alpha/eIF2-gamma C-terminal domain"/>
    <property type="match status" value="1"/>
</dbReference>
<evidence type="ECO:0000256" key="4">
    <source>
        <dbReference type="ARBA" id="ARBA00023134"/>
    </source>
</evidence>
<dbReference type="InterPro" id="IPR004160">
    <property type="entry name" value="Transl_elong_EFTu/EF1A_C"/>
</dbReference>
<evidence type="ECO:0000256" key="5">
    <source>
        <dbReference type="SAM" id="MobiDB-lite"/>
    </source>
</evidence>
<feature type="region of interest" description="Disordered" evidence="5">
    <location>
        <begin position="106"/>
        <end position="127"/>
    </location>
</feature>
<keyword evidence="3" id="KW-0648">Protein biosynthesis</keyword>
<evidence type="ECO:0000256" key="3">
    <source>
        <dbReference type="ARBA" id="ARBA00022917"/>
    </source>
</evidence>
<evidence type="ECO:0000259" key="6">
    <source>
        <dbReference type="Pfam" id="PF03143"/>
    </source>
</evidence>
<dbReference type="OrthoDB" id="9804504at2"/>
<proteinExistence type="predicted"/>
<evidence type="ECO:0000313" key="8">
    <source>
        <dbReference type="Proteomes" id="UP000239735"/>
    </source>
</evidence>
<feature type="domain" description="Translation elongation factor EFTu/EF1A C-terminal" evidence="6">
    <location>
        <begin position="8"/>
        <end position="99"/>
    </location>
</feature>
<gene>
    <name evidence="7" type="ORF">SBA5_330062</name>
</gene>
<dbReference type="AlphaFoldDB" id="A0A2N9LFH6"/>
<dbReference type="Proteomes" id="UP000239735">
    <property type="component" value="Unassembled WGS sequence"/>
</dbReference>
<keyword evidence="4" id="KW-0342">GTP-binding</keyword>
<dbReference type="Pfam" id="PF03143">
    <property type="entry name" value="GTP_EFTU_D3"/>
    <property type="match status" value="1"/>
</dbReference>
<protein>
    <recommendedName>
        <fullName evidence="6">Translation elongation factor EFTu/EF1A C-terminal domain-containing protein</fullName>
    </recommendedName>
</protein>
<reference evidence="8" key="1">
    <citation type="submission" date="2018-02" db="EMBL/GenBank/DDBJ databases">
        <authorList>
            <person name="Hausmann B."/>
        </authorList>
    </citation>
    <scope>NUCLEOTIDE SEQUENCE [LARGE SCALE GENOMIC DNA]</scope>
    <source>
        <strain evidence="8">Peat soil MAG SbA5</strain>
    </source>
</reference>
<keyword evidence="2" id="KW-0251">Elongation factor</keyword>
<dbReference type="EMBL" id="OKRB01000090">
    <property type="protein sequence ID" value="SPE22020.1"/>
    <property type="molecule type" value="Genomic_DNA"/>
</dbReference>
<evidence type="ECO:0000313" key="7">
    <source>
        <dbReference type="EMBL" id="SPE22020.1"/>
    </source>
</evidence>
<dbReference type="GO" id="GO:0005525">
    <property type="term" value="F:GTP binding"/>
    <property type="evidence" value="ECO:0007669"/>
    <property type="project" value="UniProtKB-KW"/>
</dbReference>
<dbReference type="Gene3D" id="2.40.30.10">
    <property type="entry name" value="Translation factors"/>
    <property type="match status" value="1"/>
</dbReference>
<evidence type="ECO:0000256" key="2">
    <source>
        <dbReference type="ARBA" id="ARBA00022768"/>
    </source>
</evidence>
<sequence length="127" mass="14330">MAKDWPRDIEAEVTFLPTDAGGRRGPAFSGYRPQFFYDGRDWDALQFYPDVEQVKPGDTVRVHFAFLSPQYHAGKVVPGKIFLVREGQRVVGYGCVTKILDLEESAQRAREREETKANRPASGLPSL</sequence>
<name>A0A2N9LFH6_9BACT</name>
<dbReference type="GO" id="GO:0003746">
    <property type="term" value="F:translation elongation factor activity"/>
    <property type="evidence" value="ECO:0007669"/>
    <property type="project" value="UniProtKB-KW"/>
</dbReference>
<organism evidence="7 8">
    <name type="scientific">Candidatus Sulfuritelmatomonas gaucii</name>
    <dbReference type="NCBI Taxonomy" id="2043161"/>
    <lineage>
        <taxon>Bacteria</taxon>
        <taxon>Pseudomonadati</taxon>
        <taxon>Acidobacteriota</taxon>
        <taxon>Terriglobia</taxon>
        <taxon>Terriglobales</taxon>
        <taxon>Acidobacteriaceae</taxon>
        <taxon>Candidatus Sulfuritelmatomonas</taxon>
    </lineage>
</organism>
<evidence type="ECO:0000256" key="1">
    <source>
        <dbReference type="ARBA" id="ARBA00022741"/>
    </source>
</evidence>
<accession>A0A2N9LFH6</accession>
<keyword evidence="1" id="KW-0547">Nucleotide-binding</keyword>
<feature type="compositionally biased region" description="Basic and acidic residues" evidence="5">
    <location>
        <begin position="106"/>
        <end position="117"/>
    </location>
</feature>
<dbReference type="InterPro" id="IPR009001">
    <property type="entry name" value="Transl_elong_EF1A/Init_IF2_C"/>
</dbReference>